<dbReference type="Pfam" id="PF00587">
    <property type="entry name" value="tRNA-synt_2b"/>
    <property type="match status" value="1"/>
</dbReference>
<dbReference type="GO" id="GO:0046872">
    <property type="term" value="F:metal ion binding"/>
    <property type="evidence" value="ECO:0007669"/>
    <property type="project" value="UniProtKB-KW"/>
</dbReference>
<dbReference type="InterPro" id="IPR002314">
    <property type="entry name" value="aa-tRNA-synt_IIb"/>
</dbReference>
<dbReference type="GO" id="GO:0006434">
    <property type="term" value="P:seryl-tRNA aminoacylation"/>
    <property type="evidence" value="ECO:0007669"/>
    <property type="project" value="InterPro"/>
</dbReference>
<accession>A0AAF0D2N9</accession>
<evidence type="ECO:0000256" key="5">
    <source>
        <dbReference type="ARBA" id="ARBA00011738"/>
    </source>
</evidence>
<dbReference type="EMBL" id="CP091871">
    <property type="protein sequence ID" value="WEU40603.1"/>
    <property type="molecule type" value="Genomic_DNA"/>
</dbReference>
<evidence type="ECO:0000256" key="1">
    <source>
        <dbReference type="ARBA" id="ARBA00001947"/>
    </source>
</evidence>
<evidence type="ECO:0000256" key="7">
    <source>
        <dbReference type="ARBA" id="ARBA00018541"/>
    </source>
</evidence>
<dbReference type="Pfam" id="PF18490">
    <property type="entry name" value="tRNA_bind_4"/>
    <property type="match status" value="1"/>
</dbReference>
<keyword evidence="15" id="KW-0030">Aminoacyl-tRNA synthetase</keyword>
<evidence type="ECO:0000256" key="19">
    <source>
        <dbReference type="ARBA" id="ARBA00048823"/>
    </source>
</evidence>
<evidence type="ECO:0000256" key="11">
    <source>
        <dbReference type="ARBA" id="ARBA00022741"/>
    </source>
</evidence>
<evidence type="ECO:0000256" key="14">
    <source>
        <dbReference type="ARBA" id="ARBA00022917"/>
    </source>
</evidence>
<gene>
    <name evidence="22" type="primary">serS</name>
    <name evidence="22" type="ORF">OdinLCB4_001330</name>
</gene>
<protein>
    <recommendedName>
        <fullName evidence="7">Type-2 serine--tRNA ligase</fullName>
        <ecNumber evidence="6">6.1.1.11</ecNumber>
    </recommendedName>
    <alternativeName>
        <fullName evidence="16">Seryl-tRNA synthetase</fullName>
    </alternativeName>
    <alternativeName>
        <fullName evidence="17">Seryl-tRNA(Ser/Sec) synthetase</fullName>
    </alternativeName>
</protein>
<evidence type="ECO:0000256" key="13">
    <source>
        <dbReference type="ARBA" id="ARBA00022840"/>
    </source>
</evidence>
<evidence type="ECO:0000256" key="16">
    <source>
        <dbReference type="ARBA" id="ARBA00031113"/>
    </source>
</evidence>
<comment type="catalytic activity">
    <reaction evidence="19">
        <text>tRNA(Ser) + L-serine + ATP = L-seryl-tRNA(Ser) + AMP + diphosphate + H(+)</text>
        <dbReference type="Rhea" id="RHEA:12292"/>
        <dbReference type="Rhea" id="RHEA-COMP:9669"/>
        <dbReference type="Rhea" id="RHEA-COMP:9703"/>
        <dbReference type="ChEBI" id="CHEBI:15378"/>
        <dbReference type="ChEBI" id="CHEBI:30616"/>
        <dbReference type="ChEBI" id="CHEBI:33019"/>
        <dbReference type="ChEBI" id="CHEBI:33384"/>
        <dbReference type="ChEBI" id="CHEBI:78442"/>
        <dbReference type="ChEBI" id="CHEBI:78533"/>
        <dbReference type="ChEBI" id="CHEBI:456215"/>
        <dbReference type="EC" id="6.1.1.11"/>
    </reaction>
</comment>
<feature type="domain" description="Aminoacyl-tRNA synthetase class II (G/ P/ S/T)" evidence="20">
    <location>
        <begin position="308"/>
        <end position="491"/>
    </location>
</feature>
<evidence type="ECO:0000313" key="23">
    <source>
        <dbReference type="Proteomes" id="UP000186851"/>
    </source>
</evidence>
<evidence type="ECO:0000256" key="8">
    <source>
        <dbReference type="ARBA" id="ARBA00022490"/>
    </source>
</evidence>
<evidence type="ECO:0000313" key="22">
    <source>
        <dbReference type="EMBL" id="WEU40603.1"/>
    </source>
</evidence>
<dbReference type="GO" id="GO:0005737">
    <property type="term" value="C:cytoplasm"/>
    <property type="evidence" value="ECO:0007669"/>
    <property type="project" value="UniProtKB-SubCell"/>
</dbReference>
<evidence type="ECO:0000256" key="3">
    <source>
        <dbReference type="ARBA" id="ARBA00005045"/>
    </source>
</evidence>
<dbReference type="InterPro" id="IPR045864">
    <property type="entry name" value="aa-tRNA-synth_II/BPL/LPL"/>
</dbReference>
<dbReference type="KEGG" id="oyw:OdinLCB4_001330"/>
<dbReference type="InterPro" id="IPR041293">
    <property type="entry name" value="SerS_tRNA-bd"/>
</dbReference>
<proteinExistence type="inferred from homology"/>
<dbReference type="CDD" id="cd00670">
    <property type="entry name" value="Gly_His_Pro_Ser_Thr_tRS_core"/>
    <property type="match status" value="1"/>
</dbReference>
<evidence type="ECO:0000256" key="10">
    <source>
        <dbReference type="ARBA" id="ARBA00022723"/>
    </source>
</evidence>
<evidence type="ECO:0000256" key="12">
    <source>
        <dbReference type="ARBA" id="ARBA00022833"/>
    </source>
</evidence>
<keyword evidence="9 22" id="KW-0436">Ligase</keyword>
<evidence type="ECO:0000256" key="9">
    <source>
        <dbReference type="ARBA" id="ARBA00022598"/>
    </source>
</evidence>
<feature type="domain" description="Serine-tRNA ligase type 2 tRNA-binding" evidence="21">
    <location>
        <begin position="6"/>
        <end position="163"/>
    </location>
</feature>
<evidence type="ECO:0000256" key="2">
    <source>
        <dbReference type="ARBA" id="ARBA00004496"/>
    </source>
</evidence>
<dbReference type="GO" id="GO:0005524">
    <property type="term" value="F:ATP binding"/>
    <property type="evidence" value="ECO:0007669"/>
    <property type="project" value="UniProtKB-KW"/>
</dbReference>
<sequence>MEDYNMRFDMNARIIFNKDLTSAKEFIAQLIEEVNKTILLKGVPQNRLEEGARISDWSIKGDELHLTIVSGRYLRAHSALLRIYKLLSKEVGSRFKTGARSIIVDEYTGVMDLPSDAEFSIPKIPTIKSIERADGSLKIYFANLDEAALRGYEIDRAIKLIQSLTLPSLTERVTKIPPGTVIRRSKPREHKFKEDPTLKALELKWLEEFPGKGQFFYTPPITKLYEAIKTIFVKEVGEKLGFQECLFPKLIPLEIMDKMRYLEGICEGMFYCSAPERNPEFFEDLKAELYVTRKIPYKKLRDALKDPYYALSAAQCEPFYNYLGDKKIKIRSLPIKYMDHSGYTFRYEAGGARGLERAFEFQRLELVWAALPEEAEKIRDETLMETERVADEILELEWWTEVGDDPFYLVGRFSEDQEINLPDVPKYELRAALPYKGEFDKKNSIATSSFNVHGQHYVKNFSTKTDKGVEIWTGCTGIGLTRWLVAFLAQHGFNRDEWPKKIIELTEPFPPAPDISA</sequence>
<dbReference type="SUPFAM" id="SSF55681">
    <property type="entry name" value="Class II aaRS and biotin synthetases"/>
    <property type="match status" value="1"/>
</dbReference>
<keyword evidence="12" id="KW-0862">Zinc</keyword>
<dbReference type="NCBIfam" id="TIGR00415">
    <property type="entry name" value="serS_MJ"/>
    <property type="match status" value="1"/>
</dbReference>
<dbReference type="GO" id="GO:0004828">
    <property type="term" value="F:serine-tRNA ligase activity"/>
    <property type="evidence" value="ECO:0007669"/>
    <property type="project" value="UniProtKB-EC"/>
</dbReference>
<comment type="similarity">
    <text evidence="4">Belongs to the class-II aminoacyl-tRNA synthetase family. Type-2 seryl-tRNA synthetase subfamily.</text>
</comment>
<keyword evidence="13" id="KW-0067">ATP-binding</keyword>
<keyword evidence="11" id="KW-0547">Nucleotide-binding</keyword>
<dbReference type="Gene3D" id="3.30.930.10">
    <property type="entry name" value="Bira Bifunctional Protein, Domain 2"/>
    <property type="match status" value="1"/>
</dbReference>
<reference evidence="22" key="1">
    <citation type="journal article" date="2017" name="Nature">
        <title>Asgard archaea illuminate the origin of eukaryotic cellular complexity.</title>
        <authorList>
            <person name="Zaremba-Niedzwiedzka K."/>
            <person name="Caceres E.F."/>
            <person name="Saw J.H."/>
            <person name="Backstrom D."/>
            <person name="Juzokaite L."/>
            <person name="Vancaester E."/>
            <person name="Seitz K.W."/>
            <person name="Anantharaman K."/>
            <person name="Starnawski P."/>
            <person name="Kjeldsen K.U."/>
            <person name="Scott M.B."/>
            <person name="Nunoura T."/>
            <person name="Banfield J.F."/>
            <person name="Schramm A."/>
            <person name="Baker B.J."/>
            <person name="Spang A."/>
            <person name="Ettema T.J.G."/>
        </authorList>
    </citation>
    <scope>NUCLEOTIDE SEQUENCE</scope>
    <source>
        <strain evidence="22">LCB_4</strain>
    </source>
</reference>
<comment type="catalytic activity">
    <reaction evidence="18">
        <text>tRNA(Sec) + L-serine + ATP = L-seryl-tRNA(Sec) + AMP + diphosphate + H(+)</text>
        <dbReference type="Rhea" id="RHEA:42580"/>
        <dbReference type="Rhea" id="RHEA-COMP:9742"/>
        <dbReference type="Rhea" id="RHEA-COMP:10128"/>
        <dbReference type="ChEBI" id="CHEBI:15378"/>
        <dbReference type="ChEBI" id="CHEBI:30616"/>
        <dbReference type="ChEBI" id="CHEBI:33019"/>
        <dbReference type="ChEBI" id="CHEBI:33384"/>
        <dbReference type="ChEBI" id="CHEBI:78442"/>
        <dbReference type="ChEBI" id="CHEBI:78533"/>
        <dbReference type="ChEBI" id="CHEBI:456215"/>
        <dbReference type="EC" id="6.1.1.11"/>
    </reaction>
</comment>
<dbReference type="InterPro" id="IPR004503">
    <property type="entry name" value="Ser-tRNA-ligase_2_arc"/>
</dbReference>
<comment type="subcellular location">
    <subcellularLocation>
        <location evidence="2">Cytoplasm</location>
    </subcellularLocation>
</comment>
<keyword evidence="14" id="KW-0648">Protein biosynthesis</keyword>
<comment type="pathway">
    <text evidence="3">Aminoacyl-tRNA biosynthesis; selenocysteinyl-tRNA(Sec) biosynthesis; L-seryl-tRNA(Sec) from L-serine and tRNA(Sec): step 1/1.</text>
</comment>
<dbReference type="Proteomes" id="UP000186851">
    <property type="component" value="Chromosome"/>
</dbReference>
<keyword evidence="8" id="KW-0963">Cytoplasm</keyword>
<reference evidence="22" key="2">
    <citation type="journal article" date="2022" name="Nat. Microbiol.">
        <title>A closed Candidatus Odinarchaeum chromosome exposes Asgard archaeal viruses.</title>
        <authorList>
            <person name="Tamarit D."/>
            <person name="Caceres E.F."/>
            <person name="Krupovic M."/>
            <person name="Nijland R."/>
            <person name="Eme L."/>
            <person name="Robinson N.P."/>
            <person name="Ettema T.J.G."/>
        </authorList>
    </citation>
    <scope>NUCLEOTIDE SEQUENCE</scope>
    <source>
        <strain evidence="22">LCB_4</strain>
    </source>
</reference>
<dbReference type="Gene3D" id="3.30.70.1920">
    <property type="match status" value="1"/>
</dbReference>
<dbReference type="EC" id="6.1.1.11" evidence="6"/>
<evidence type="ECO:0000256" key="15">
    <source>
        <dbReference type="ARBA" id="ARBA00023146"/>
    </source>
</evidence>
<name>A0AAF0D2N9_ODILC</name>
<organism evidence="22 23">
    <name type="scientific">Odinarchaeota yellowstonii (strain LCB_4)</name>
    <dbReference type="NCBI Taxonomy" id="1841599"/>
    <lineage>
        <taxon>Archaea</taxon>
        <taxon>Promethearchaeati</taxon>
        <taxon>Candidatus Odinarchaeota</taxon>
        <taxon>Candidatus Odinarchaeia</taxon>
        <taxon>Candidatus Odinarchaeales</taxon>
        <taxon>Candidatus Odinarchaeaceae</taxon>
        <taxon>Candidatus Odinarchaeum</taxon>
    </lineage>
</organism>
<dbReference type="AlphaFoldDB" id="A0AAF0D2N9"/>
<evidence type="ECO:0000259" key="21">
    <source>
        <dbReference type="Pfam" id="PF18490"/>
    </source>
</evidence>
<evidence type="ECO:0000256" key="4">
    <source>
        <dbReference type="ARBA" id="ARBA00005951"/>
    </source>
</evidence>
<comment type="cofactor">
    <cofactor evidence="1">
        <name>Zn(2+)</name>
        <dbReference type="ChEBI" id="CHEBI:29105"/>
    </cofactor>
</comment>
<evidence type="ECO:0000259" key="20">
    <source>
        <dbReference type="Pfam" id="PF00587"/>
    </source>
</evidence>
<evidence type="ECO:0000256" key="6">
    <source>
        <dbReference type="ARBA" id="ARBA00012840"/>
    </source>
</evidence>
<evidence type="ECO:0000256" key="17">
    <source>
        <dbReference type="ARBA" id="ARBA00033352"/>
    </source>
</evidence>
<comment type="subunit">
    <text evidence="5">Homodimer.</text>
</comment>
<evidence type="ECO:0000256" key="18">
    <source>
        <dbReference type="ARBA" id="ARBA00047929"/>
    </source>
</evidence>
<keyword evidence="10" id="KW-0479">Metal-binding</keyword>